<feature type="signal peptide" evidence="1">
    <location>
        <begin position="1"/>
        <end position="19"/>
    </location>
</feature>
<organism evidence="2 3">
    <name type="scientific">Botryotinia convoluta</name>
    <dbReference type="NCBI Taxonomy" id="54673"/>
    <lineage>
        <taxon>Eukaryota</taxon>
        <taxon>Fungi</taxon>
        <taxon>Dikarya</taxon>
        <taxon>Ascomycota</taxon>
        <taxon>Pezizomycotina</taxon>
        <taxon>Leotiomycetes</taxon>
        <taxon>Helotiales</taxon>
        <taxon>Sclerotiniaceae</taxon>
        <taxon>Botryotinia</taxon>
    </lineage>
</organism>
<evidence type="ECO:0008006" key="4">
    <source>
        <dbReference type="Google" id="ProtNLM"/>
    </source>
</evidence>
<dbReference type="Proteomes" id="UP000297527">
    <property type="component" value="Unassembled WGS sequence"/>
</dbReference>
<name>A0A4Z1HJW1_9HELO</name>
<gene>
    <name evidence="2" type="ORF">BCON_0212g00110</name>
</gene>
<dbReference type="OrthoDB" id="1001765at2759"/>
<evidence type="ECO:0000313" key="3">
    <source>
        <dbReference type="Proteomes" id="UP000297527"/>
    </source>
</evidence>
<comment type="caution">
    <text evidence="2">The sequence shown here is derived from an EMBL/GenBank/DDBJ whole genome shotgun (WGS) entry which is preliminary data.</text>
</comment>
<keyword evidence="1" id="KW-0732">Signal</keyword>
<evidence type="ECO:0000313" key="2">
    <source>
        <dbReference type="EMBL" id="TGO49366.1"/>
    </source>
</evidence>
<accession>A0A4Z1HJW1</accession>
<dbReference type="EMBL" id="PQXN01000211">
    <property type="protein sequence ID" value="TGO49366.1"/>
    <property type="molecule type" value="Genomic_DNA"/>
</dbReference>
<reference evidence="2 3" key="1">
    <citation type="submission" date="2017-12" db="EMBL/GenBank/DDBJ databases">
        <title>Comparative genomics of Botrytis spp.</title>
        <authorList>
            <person name="Valero-Jimenez C.A."/>
            <person name="Tapia P."/>
            <person name="Veloso J."/>
            <person name="Silva-Moreno E."/>
            <person name="Staats M."/>
            <person name="Valdes J.H."/>
            <person name="Van Kan J.A.L."/>
        </authorList>
    </citation>
    <scope>NUCLEOTIDE SEQUENCE [LARGE SCALE GENOMIC DNA]</scope>
    <source>
        <strain evidence="2 3">MUCL11595</strain>
    </source>
</reference>
<evidence type="ECO:0000256" key="1">
    <source>
        <dbReference type="SAM" id="SignalP"/>
    </source>
</evidence>
<dbReference type="AlphaFoldDB" id="A0A4Z1HJW1"/>
<sequence>MQSKFVFLSILVSTSLSVALPASPNISDPSTGPIPSETDYYSSYRDKSAPFPGNSTSPILPTESGPPGPDDLLFQNLLGAEWAVFSFYQQAVEALNTTSFISIGFPNNTYDRIQEIRDNEAGHLRIFQDSISNTSIKPGACNYDFGWRTATEFLEMQVLIEVSSMAFAAGLVQQANLNVTKGALMGIGETETRHTTWALISVWGADPFAGPIDTSFPYANQILDSTNRFVVDGSCPSANPGYPSPSQHLPQLQTPENVTAGGNLTFVYEKGSDGAEMPVFEEGKDYYAVFFHGLEIISVPYDVVTNSTIFPSDLELKGMILAVIADELDAPTEESVVAGPAFILEQPAILAASGI</sequence>
<protein>
    <recommendedName>
        <fullName evidence="4">Stress response protein rds1p</fullName>
    </recommendedName>
</protein>
<dbReference type="Pfam" id="PF13668">
    <property type="entry name" value="Ferritin_2"/>
    <property type="match status" value="1"/>
</dbReference>
<feature type="chain" id="PRO_5021243158" description="Stress response protein rds1p" evidence="1">
    <location>
        <begin position="20"/>
        <end position="355"/>
    </location>
</feature>
<proteinExistence type="predicted"/>
<keyword evidence="3" id="KW-1185">Reference proteome</keyword>